<evidence type="ECO:0000256" key="1">
    <source>
        <dbReference type="SAM" id="MobiDB-lite"/>
    </source>
</evidence>
<feature type="compositionally biased region" description="Basic residues" evidence="1">
    <location>
        <begin position="361"/>
        <end position="370"/>
    </location>
</feature>
<evidence type="ECO:0000313" key="2">
    <source>
        <dbReference type="EMBL" id="OSX63336.1"/>
    </source>
</evidence>
<proteinExistence type="predicted"/>
<feature type="region of interest" description="Disordered" evidence="1">
    <location>
        <begin position="361"/>
        <end position="393"/>
    </location>
</feature>
<accession>A0A1X6N4D2</accession>
<dbReference type="OrthoDB" id="2788229at2759"/>
<organism evidence="2 3">
    <name type="scientific">Postia placenta MAD-698-R-SB12</name>
    <dbReference type="NCBI Taxonomy" id="670580"/>
    <lineage>
        <taxon>Eukaryota</taxon>
        <taxon>Fungi</taxon>
        <taxon>Dikarya</taxon>
        <taxon>Basidiomycota</taxon>
        <taxon>Agaricomycotina</taxon>
        <taxon>Agaricomycetes</taxon>
        <taxon>Polyporales</taxon>
        <taxon>Adustoporiaceae</taxon>
        <taxon>Rhodonia</taxon>
    </lineage>
</organism>
<name>A0A1X6N4D2_9APHY</name>
<dbReference type="EMBL" id="KZ110595">
    <property type="protein sequence ID" value="OSX63336.1"/>
    <property type="molecule type" value="Genomic_DNA"/>
</dbReference>
<dbReference type="RefSeq" id="XP_024340130.1">
    <property type="nucleotide sequence ID" value="XM_024476903.1"/>
</dbReference>
<reference evidence="2 3" key="1">
    <citation type="submission" date="2017-04" db="EMBL/GenBank/DDBJ databases">
        <title>Genome Sequence of the Model Brown-Rot Fungus Postia placenta SB12.</title>
        <authorList>
            <consortium name="DOE Joint Genome Institute"/>
            <person name="Gaskell J."/>
            <person name="Kersten P."/>
            <person name="Larrondo L.F."/>
            <person name="Canessa P."/>
            <person name="Martinez D."/>
            <person name="Hibbett D."/>
            <person name="Schmoll M."/>
            <person name="Kubicek C.P."/>
            <person name="Martinez A.T."/>
            <person name="Yadav J."/>
            <person name="Master E."/>
            <person name="Magnuson J.K."/>
            <person name="James T."/>
            <person name="Yaver D."/>
            <person name="Berka R."/>
            <person name="Labutti K."/>
            <person name="Lipzen A."/>
            <person name="Aerts A."/>
            <person name="Barry K."/>
            <person name="Henrissat B."/>
            <person name="Blanchette R."/>
            <person name="Grigoriev I."/>
            <person name="Cullen D."/>
        </authorList>
    </citation>
    <scope>NUCLEOTIDE SEQUENCE [LARGE SCALE GENOMIC DNA]</scope>
    <source>
        <strain evidence="2 3">MAD-698-R-SB12</strain>
    </source>
</reference>
<keyword evidence="3" id="KW-1185">Reference proteome</keyword>
<sequence length="474" mass="54131">MDSEILAFLGEHSYMEEHLDHKPSLPCFPQELTDLVIDCLHGDLTALRACPGPTVLTHYVREMRISDSLFRTADRKADWVNKQVPALMSSLTTLENVLMQDVRYVEWGVRPLFHTVTKLAVNRIEFKTPIDLTRFLGHFPSLTTLLIENLTVVERRADPTKRGPRPPLDTLRIASGNAQEFLLNWFLYQPPEMLRLKNLAYTVERWRVAAPLVSLQALGRSVKDLTIIYAYESPHYLLKNDPLLSHLTSIQTLTFDLATGYGTFYGAPSIPYLLRSVVAGSVASLRFRFSLDNRHPALDECLEQVGRIRLPELGRQIDILETLADLAEVTVEIRSNEWFRFVQVGSRDQWVALEMEQRRLTNRATHRPRPKSTEGGAESDAEGQKSDSEWGRVARQRVEADYDKTKDTWRKAQATVERALPSLLHQNLLKVLPIEYESPASSPTQTRRANVVFPREFDIASHLIADYQDIDIYG</sequence>
<feature type="compositionally biased region" description="Basic and acidic residues" evidence="1">
    <location>
        <begin position="382"/>
        <end position="393"/>
    </location>
</feature>
<gene>
    <name evidence="2" type="ORF">POSPLADRAFT_1032997</name>
</gene>
<dbReference type="AlphaFoldDB" id="A0A1X6N4D2"/>
<protein>
    <submittedName>
        <fullName evidence="2">Uncharacterized protein</fullName>
    </submittedName>
</protein>
<evidence type="ECO:0000313" key="3">
    <source>
        <dbReference type="Proteomes" id="UP000194127"/>
    </source>
</evidence>
<dbReference type="Proteomes" id="UP000194127">
    <property type="component" value="Unassembled WGS sequence"/>
</dbReference>
<dbReference type="GeneID" id="36321854"/>